<dbReference type="SUPFAM" id="SSF53383">
    <property type="entry name" value="PLP-dependent transferases"/>
    <property type="match status" value="1"/>
</dbReference>
<geneLocation type="mitochondrion" evidence="8"/>
<evidence type="ECO:0000313" key="7">
    <source>
        <dbReference type="EMBL" id="CEO97080.1"/>
    </source>
</evidence>
<keyword evidence="9" id="KW-1185">Reference proteome</keyword>
<dbReference type="GO" id="GO:0050661">
    <property type="term" value="F:NADP binding"/>
    <property type="evidence" value="ECO:0007669"/>
    <property type="project" value="InterPro"/>
</dbReference>
<dbReference type="EMBL" id="CDSF01000078">
    <property type="protein sequence ID" value="CEO97080.1"/>
    <property type="molecule type" value="Genomic_DNA"/>
</dbReference>
<evidence type="ECO:0000313" key="9">
    <source>
        <dbReference type="Proteomes" id="UP000039324"/>
    </source>
</evidence>
<keyword evidence="8" id="KW-0496">Mitochondrion</keyword>
<dbReference type="GO" id="GO:0042802">
    <property type="term" value="F:identical protein binding"/>
    <property type="evidence" value="ECO:0007669"/>
    <property type="project" value="TreeGrafter"/>
</dbReference>
<dbReference type="InterPro" id="IPR005814">
    <property type="entry name" value="Aminotrans_3"/>
</dbReference>
<dbReference type="STRING" id="37360.A0A0G4IPE1"/>
<dbReference type="Proteomes" id="UP000290189">
    <property type="component" value="Unassembled WGS sequence"/>
</dbReference>
<evidence type="ECO:0000256" key="2">
    <source>
        <dbReference type="ARBA" id="ARBA00008954"/>
    </source>
</evidence>
<dbReference type="PANTHER" id="PTHR11986:SF79">
    <property type="entry name" value="ACETYLORNITHINE AMINOTRANSFERASE, MITOCHONDRIAL"/>
    <property type="match status" value="1"/>
</dbReference>
<dbReference type="InterPro" id="IPR015421">
    <property type="entry name" value="PyrdxlP-dep_Trfase_major"/>
</dbReference>
<dbReference type="EMBL" id="OVEO01000016">
    <property type="protein sequence ID" value="SPR01057.1"/>
    <property type="molecule type" value="Genomic_DNA"/>
</dbReference>
<dbReference type="GO" id="GO:0008483">
    <property type="term" value="F:transaminase activity"/>
    <property type="evidence" value="ECO:0007669"/>
    <property type="project" value="UniProtKB-KW"/>
</dbReference>
<dbReference type="Pfam" id="PF19709">
    <property type="entry name" value="DUF6206"/>
    <property type="match status" value="1"/>
</dbReference>
<dbReference type="InterPro" id="IPR050103">
    <property type="entry name" value="Class-III_PLP-dep_AT"/>
</dbReference>
<gene>
    <name evidence="7" type="ORF">PBRA_005685</name>
    <name evidence="8" type="ORF">PLBR_LOCUS8272</name>
</gene>
<dbReference type="InterPro" id="IPR045780">
    <property type="entry name" value="DUF6206"/>
</dbReference>
<evidence type="ECO:0000313" key="8">
    <source>
        <dbReference type="EMBL" id="SPR01057.1"/>
    </source>
</evidence>
<dbReference type="AlphaFoldDB" id="A0A0G4IPE1"/>
<evidence type="ECO:0000313" key="10">
    <source>
        <dbReference type="Proteomes" id="UP000290189"/>
    </source>
</evidence>
<dbReference type="Pfam" id="PF03446">
    <property type="entry name" value="NAD_binding_2"/>
    <property type="match status" value="1"/>
</dbReference>
<dbReference type="InterPro" id="IPR006115">
    <property type="entry name" value="6PGDH_NADP-bd"/>
</dbReference>
<evidence type="ECO:0000256" key="3">
    <source>
        <dbReference type="ARBA" id="ARBA00022576"/>
    </source>
</evidence>
<dbReference type="Gene3D" id="3.40.50.720">
    <property type="entry name" value="NAD(P)-binding Rossmann-like Domain"/>
    <property type="match status" value="1"/>
</dbReference>
<name>A0A0G4IPE1_PLABS</name>
<dbReference type="GO" id="GO:0030170">
    <property type="term" value="F:pyridoxal phosphate binding"/>
    <property type="evidence" value="ECO:0007669"/>
    <property type="project" value="InterPro"/>
</dbReference>
<dbReference type="FunFam" id="3.40.640.10:FF:000004">
    <property type="entry name" value="Acetylornithine aminotransferase"/>
    <property type="match status" value="1"/>
</dbReference>
<reference evidence="7 9" key="1">
    <citation type="submission" date="2015-02" db="EMBL/GenBank/DDBJ databases">
        <authorList>
            <person name="Chooi Y.-H."/>
        </authorList>
    </citation>
    <scope>NUCLEOTIDE SEQUENCE [LARGE SCALE GENOMIC DNA]</scope>
    <source>
        <strain evidence="7">E3</strain>
    </source>
</reference>
<keyword evidence="5" id="KW-0663">Pyridoxal phosphate</keyword>
<dbReference type="SUPFAM" id="SSF51735">
    <property type="entry name" value="NAD(P)-binding Rossmann-fold domains"/>
    <property type="match status" value="1"/>
</dbReference>
<organism evidence="7 9">
    <name type="scientific">Plasmodiophora brassicae</name>
    <name type="common">Clubroot disease agent</name>
    <dbReference type="NCBI Taxonomy" id="37360"/>
    <lineage>
        <taxon>Eukaryota</taxon>
        <taxon>Sar</taxon>
        <taxon>Rhizaria</taxon>
        <taxon>Endomyxa</taxon>
        <taxon>Phytomyxea</taxon>
        <taxon>Plasmodiophorida</taxon>
        <taxon>Plasmodiophoridae</taxon>
        <taxon>Plasmodiophora</taxon>
    </lineage>
</organism>
<comment type="similarity">
    <text evidence="2">Belongs to the class-III pyridoxal-phosphate-dependent aminotransferase family.</text>
</comment>
<protein>
    <recommendedName>
        <fullName evidence="6">6-phosphogluconate dehydrogenase NADP-binding domain-containing protein</fullName>
    </recommendedName>
</protein>
<dbReference type="PANTHER" id="PTHR11986">
    <property type="entry name" value="AMINOTRANSFERASE CLASS III"/>
    <property type="match status" value="1"/>
</dbReference>
<dbReference type="CDD" id="cd00610">
    <property type="entry name" value="OAT_like"/>
    <property type="match status" value="1"/>
</dbReference>
<dbReference type="Pfam" id="PF00202">
    <property type="entry name" value="Aminotran_3"/>
    <property type="match status" value="1"/>
</dbReference>
<dbReference type="OrthoDB" id="5419315at2759"/>
<dbReference type="InterPro" id="IPR015422">
    <property type="entry name" value="PyrdxlP-dep_Trfase_small"/>
</dbReference>
<reference evidence="8 10" key="2">
    <citation type="submission" date="2018-03" db="EMBL/GenBank/DDBJ databases">
        <authorList>
            <person name="Fogelqvist J."/>
        </authorList>
    </citation>
    <scope>NUCLEOTIDE SEQUENCE [LARGE SCALE GENOMIC DNA]</scope>
</reference>
<evidence type="ECO:0000259" key="6">
    <source>
        <dbReference type="Pfam" id="PF03446"/>
    </source>
</evidence>
<evidence type="ECO:0000256" key="5">
    <source>
        <dbReference type="ARBA" id="ARBA00022898"/>
    </source>
</evidence>
<dbReference type="Proteomes" id="UP000039324">
    <property type="component" value="Unassembled WGS sequence"/>
</dbReference>
<keyword evidence="3" id="KW-0032">Aminotransferase</keyword>
<evidence type="ECO:0000256" key="4">
    <source>
        <dbReference type="ARBA" id="ARBA00022679"/>
    </source>
</evidence>
<evidence type="ECO:0000256" key="1">
    <source>
        <dbReference type="ARBA" id="ARBA00001933"/>
    </source>
</evidence>
<dbReference type="Gene3D" id="3.90.1150.10">
    <property type="entry name" value="Aspartate Aminotransferase, domain 1"/>
    <property type="match status" value="1"/>
</dbReference>
<feature type="domain" description="6-phosphogluconate dehydrogenase NADP-binding" evidence="6">
    <location>
        <begin position="75"/>
        <end position="181"/>
    </location>
</feature>
<accession>A0A0G4IPE1</accession>
<sequence length="1222" mass="135257">MSVHHRPPKQHRNYCLEPIDHAGDLVVPAESCRSSAAEVSRSEGDVGAKQRSADRPGYTDYLSLVAMGRNMRSRLSVIGLGTMGSAFVQGLLANQIDDVKVFNRSRSAYKRFLGKTGVVVADDVADAMNADIVLVFTQRLEHFRGMLPSMEPSSSTPSVVYITSTCSPDEFRQFKGDYETGSLRVECMVFVDSAYSLSVAKAQYMVSGDTSLVDETLPNINVNLLRPQMASHVVIQNVFARTMAFHHIQMHAHATATALAQCYGYDVNQMYDLAVADPLQMDIVSLSRMIAAYPHDAADEHLSGWDVDLVRSDIDHVSNALTGVGVDAAHHLRDVLDGCHGKASQFFLPALIDACDVALIDDPAMKTVFQNQIAQLAQYRDGHRFGVLFLYLYYSNVITALSLMSGQDRSVIDVFLQVASKVPWMSMSAGHFRTFWRLRWKGRFYGEPTTSIATMRHEMMTMKKTIASAYLHRMIDAVERHCQHDTWDFSSLYEGVYPDADTPDRDVCKRDVAEFMSPSFVEFFDINGLTFVPGVREGIEVNDVGCRKSLLNLAAKCYPLGFNHPRLAEAMKADLDGLSSAGTLYHYHTARQATLAKRLAESMPDGIDRVLFTNSGSEAIEAALKMARYATGRPKVVSFEQAYHGFTSDASFLSDERFWVGPRPTGRVTRVPMWDWAALDKAIDEETAAVVICPVYMTTGLHLPPAGFFDHLSRKCNEMGVALIVDEVQTCFGRTGTMWMVEQFGLHPDMIVAGKGMSGGMVPIGACAFNKKYAALLNADPFAIMTSTGGNDLACTVTSAMMDIVQGPGFLDNVRAMGGRLHDHLERLCDKHKRVLKTFNQLGLFAAVQFRSDLMGRFFTKTLFDVGIFAHYCALEPDFSQICLPLNITEDDLDRIMALYDEALMNVTEIFDVLSGGSLKRIANVSLAARQDLDGEAIEEALRSLEQLSSSGGAICTRARRSTIVMRNIVTRNAPARVTTSSQSFIPATVWFDDDDDAFVYKLLPTFATRSLFDRFQNSFSRYVSELRQRGVRVLDTWIQEVAVDQSERVVAFCVQPRVPNGTFANEYLDSGSAFSARILHQMIRVSKAVTASSVIGIDTTPSNFYLQTGLAANTVQLVFADVAQVALRDEVVAYGGGRMRLPLAIESRVVAAISSNLYAIDDVLVNLAVNMATDAPADLLAAIAARHYGLRVDLTYVRRVRRFEAVALKPLARLIRCNWFQ</sequence>
<comment type="cofactor">
    <cofactor evidence="1">
        <name>pyridoxal 5'-phosphate</name>
        <dbReference type="ChEBI" id="CHEBI:597326"/>
    </cofactor>
</comment>
<dbReference type="InterPro" id="IPR015424">
    <property type="entry name" value="PyrdxlP-dep_Trfase"/>
</dbReference>
<keyword evidence="4" id="KW-0808">Transferase</keyword>
<dbReference type="Gene3D" id="3.40.640.10">
    <property type="entry name" value="Type I PLP-dependent aspartate aminotransferase-like (Major domain)"/>
    <property type="match status" value="1"/>
</dbReference>
<dbReference type="InterPro" id="IPR036291">
    <property type="entry name" value="NAD(P)-bd_dom_sf"/>
</dbReference>
<proteinExistence type="inferred from homology"/>